<evidence type="ECO:0000313" key="8">
    <source>
        <dbReference type="EMBL" id="KAL3271408.1"/>
    </source>
</evidence>
<proteinExistence type="inferred from homology"/>
<feature type="signal peptide" evidence="7">
    <location>
        <begin position="1"/>
        <end position="20"/>
    </location>
</feature>
<feature type="region of interest" description="Disordered" evidence="6">
    <location>
        <begin position="139"/>
        <end position="177"/>
    </location>
</feature>
<evidence type="ECO:0000313" key="9">
    <source>
        <dbReference type="Proteomes" id="UP001516400"/>
    </source>
</evidence>
<dbReference type="PANTHER" id="PTHR31703:SF2">
    <property type="entry name" value="UPF0669 PROTEIN C6ORF120"/>
    <property type="match status" value="1"/>
</dbReference>
<dbReference type="AlphaFoldDB" id="A0ABD2MY32"/>
<evidence type="ECO:0000256" key="2">
    <source>
        <dbReference type="ARBA" id="ARBA00008960"/>
    </source>
</evidence>
<comment type="caution">
    <text evidence="8">The sequence shown here is derived from an EMBL/GenBank/DDBJ whole genome shotgun (WGS) entry which is preliminary data.</text>
</comment>
<keyword evidence="9" id="KW-1185">Reference proteome</keyword>
<evidence type="ECO:0000256" key="3">
    <source>
        <dbReference type="ARBA" id="ARBA00022525"/>
    </source>
</evidence>
<name>A0ABD2MY32_9CUCU</name>
<dbReference type="InterPro" id="IPR031420">
    <property type="entry name" value="UPF0669"/>
</dbReference>
<reference evidence="8 9" key="1">
    <citation type="journal article" date="2021" name="BMC Biol.">
        <title>Horizontally acquired antibacterial genes associated with adaptive radiation of ladybird beetles.</title>
        <authorList>
            <person name="Li H.S."/>
            <person name="Tang X.F."/>
            <person name="Huang Y.H."/>
            <person name="Xu Z.Y."/>
            <person name="Chen M.L."/>
            <person name="Du X.Y."/>
            <person name="Qiu B.Y."/>
            <person name="Chen P.T."/>
            <person name="Zhang W."/>
            <person name="Slipinski A."/>
            <person name="Escalona H.E."/>
            <person name="Waterhouse R.M."/>
            <person name="Zwick A."/>
            <person name="Pang H."/>
        </authorList>
    </citation>
    <scope>NUCLEOTIDE SEQUENCE [LARGE SCALE GENOMIC DNA]</scope>
    <source>
        <strain evidence="8">SYSU2018</strain>
    </source>
</reference>
<gene>
    <name evidence="8" type="ORF">HHI36_021889</name>
</gene>
<feature type="chain" id="PRO_5044764575" evidence="7">
    <location>
        <begin position="21"/>
        <end position="194"/>
    </location>
</feature>
<organism evidence="8 9">
    <name type="scientific">Cryptolaemus montrouzieri</name>
    <dbReference type="NCBI Taxonomy" id="559131"/>
    <lineage>
        <taxon>Eukaryota</taxon>
        <taxon>Metazoa</taxon>
        <taxon>Ecdysozoa</taxon>
        <taxon>Arthropoda</taxon>
        <taxon>Hexapoda</taxon>
        <taxon>Insecta</taxon>
        <taxon>Pterygota</taxon>
        <taxon>Neoptera</taxon>
        <taxon>Endopterygota</taxon>
        <taxon>Coleoptera</taxon>
        <taxon>Polyphaga</taxon>
        <taxon>Cucujiformia</taxon>
        <taxon>Coccinelloidea</taxon>
        <taxon>Coccinellidae</taxon>
        <taxon>Scymninae</taxon>
        <taxon>Scymnini</taxon>
        <taxon>Cryptolaemus</taxon>
    </lineage>
</organism>
<evidence type="ECO:0000256" key="6">
    <source>
        <dbReference type="SAM" id="MobiDB-lite"/>
    </source>
</evidence>
<comment type="subcellular location">
    <subcellularLocation>
        <location evidence="1">Secreted</location>
    </subcellularLocation>
</comment>
<dbReference type="EMBL" id="JABFTP020000042">
    <property type="protein sequence ID" value="KAL3271408.1"/>
    <property type="molecule type" value="Genomic_DNA"/>
</dbReference>
<keyword evidence="5" id="KW-0325">Glycoprotein</keyword>
<evidence type="ECO:0000256" key="1">
    <source>
        <dbReference type="ARBA" id="ARBA00004613"/>
    </source>
</evidence>
<evidence type="ECO:0000256" key="5">
    <source>
        <dbReference type="ARBA" id="ARBA00023180"/>
    </source>
</evidence>
<sequence>MLQLISYLIAGFSFWICSLGTSNSDSKEVELLLYKNGEVLKENFVYFSVQDEGNIRLTLNSDLGDADLYIAQHSRVPTYEPDTYDLHSASCGEDVINVPKSFKRPIVIGIYGNTGYEVTKYQLRVEVLPKNMLENSTDSYGLEENEVHNQKPDEGAKRNENLPKMNKPNQRIKNNKQDIKSGITSLLEIIAMVL</sequence>
<dbReference type="GO" id="GO:0005576">
    <property type="term" value="C:extracellular region"/>
    <property type="evidence" value="ECO:0007669"/>
    <property type="project" value="UniProtKB-SubCell"/>
</dbReference>
<evidence type="ECO:0000256" key="7">
    <source>
        <dbReference type="SAM" id="SignalP"/>
    </source>
</evidence>
<accession>A0ABD2MY32</accession>
<keyword evidence="3" id="KW-0964">Secreted</keyword>
<dbReference type="Proteomes" id="UP001516400">
    <property type="component" value="Unassembled WGS sequence"/>
</dbReference>
<comment type="similarity">
    <text evidence="2">Belongs to the UPF0669 family.</text>
</comment>
<dbReference type="PANTHER" id="PTHR31703">
    <property type="entry name" value="UPF0669 PROTEIN C6ORF120"/>
    <property type="match status" value="1"/>
</dbReference>
<feature type="compositionally biased region" description="Basic and acidic residues" evidence="6">
    <location>
        <begin position="145"/>
        <end position="161"/>
    </location>
</feature>
<dbReference type="Pfam" id="PF17065">
    <property type="entry name" value="UPF0669"/>
    <property type="match status" value="1"/>
</dbReference>
<protein>
    <submittedName>
        <fullName evidence="8">Uncharacterized protein</fullName>
    </submittedName>
</protein>
<evidence type="ECO:0000256" key="4">
    <source>
        <dbReference type="ARBA" id="ARBA00022729"/>
    </source>
</evidence>
<keyword evidence="4 7" id="KW-0732">Signal</keyword>